<evidence type="ECO:0000256" key="2">
    <source>
        <dbReference type="SAM" id="MobiDB-lite"/>
    </source>
</evidence>
<sequence>MEAKALKTTKEITSRIDSGVPKKPSMITLIHSRQPSTISRTSSRQSGLNIVDRRPSNTSANRQRPATSFVSTRVSHPSNPNIGGNDKLQLSVHQLGKLPAYLRNRRPATASESVTSHKPKEEPFQFLASYTTFQQNKEPPEAPVDDSGIEIGSPPCEGQVAGDVGAQGEEVPLGQDLKEVLEKSRHLAAVCNRKQERIVQLEAELAAQGKIIQERDEDIQKMNTSMNKVRSLSNSRDTIAREGMLELEQKFEGLQQELTQRCGELNKCKEKCSKLKQKLTESKALVEERDKTLFELLEKDSERKTELDTVKQQQQELKLQLTTLRDELATKDALISELKAHDPIKIAQSELDGYRSEVASLQKEVKELRFENQMLVSVKKQDDVILQIRTKLLENLERNNEAFRIQCERICGGPDEGDGENGCPGRDGARTRNILLNALVERQWRCHEGEQIFCGAELESWKNKGTADQLLEMVKFLAGENRRLLDMIRPKCAAESQNEIPEISDDGQKTVSDERKTQEQKFKKADHSEEQITSRTIYDEQILCNEVEPVV</sequence>
<feature type="region of interest" description="Disordered" evidence="2">
    <location>
        <begin position="497"/>
        <end position="531"/>
    </location>
</feature>
<feature type="compositionally biased region" description="Polar residues" evidence="2">
    <location>
        <begin position="56"/>
        <end position="82"/>
    </location>
</feature>
<protein>
    <submittedName>
        <fullName evidence="3">Uncharacterized protein</fullName>
    </submittedName>
</protein>
<dbReference type="EnsemblMetazoa" id="AALFPA23_014344.R20849">
    <property type="protein sequence ID" value="AALFPA23_014344.P20849"/>
    <property type="gene ID" value="AALFPA23_014344"/>
</dbReference>
<keyword evidence="4" id="KW-1185">Reference proteome</keyword>
<keyword evidence="1" id="KW-0175">Coiled coil</keyword>
<feature type="coiled-coil region" evidence="1">
    <location>
        <begin position="265"/>
        <end position="371"/>
    </location>
</feature>
<feature type="compositionally biased region" description="Polar residues" evidence="2">
    <location>
        <begin position="31"/>
        <end position="48"/>
    </location>
</feature>
<organism evidence="3 4">
    <name type="scientific">Aedes albopictus</name>
    <name type="common">Asian tiger mosquito</name>
    <name type="synonym">Stegomyia albopicta</name>
    <dbReference type="NCBI Taxonomy" id="7160"/>
    <lineage>
        <taxon>Eukaryota</taxon>
        <taxon>Metazoa</taxon>
        <taxon>Ecdysozoa</taxon>
        <taxon>Arthropoda</taxon>
        <taxon>Hexapoda</taxon>
        <taxon>Insecta</taxon>
        <taxon>Pterygota</taxon>
        <taxon>Neoptera</taxon>
        <taxon>Endopterygota</taxon>
        <taxon>Diptera</taxon>
        <taxon>Nematocera</taxon>
        <taxon>Culicoidea</taxon>
        <taxon>Culicidae</taxon>
        <taxon>Culicinae</taxon>
        <taxon>Aedini</taxon>
        <taxon>Aedes</taxon>
        <taxon>Stegomyia</taxon>
    </lineage>
</organism>
<feature type="compositionally biased region" description="Basic and acidic residues" evidence="2">
    <location>
        <begin position="1"/>
        <end position="14"/>
    </location>
</feature>
<accession>A0ABM1Z2C3</accession>
<evidence type="ECO:0000313" key="4">
    <source>
        <dbReference type="Proteomes" id="UP000069940"/>
    </source>
</evidence>
<feature type="region of interest" description="Disordered" evidence="2">
    <location>
        <begin position="1"/>
        <end position="87"/>
    </location>
</feature>
<dbReference type="Proteomes" id="UP000069940">
    <property type="component" value="Unassembled WGS sequence"/>
</dbReference>
<name>A0ABM1Z2C3_AEDAL</name>
<reference evidence="4" key="1">
    <citation type="journal article" date="2015" name="Proc. Natl. Acad. Sci. U.S.A.">
        <title>Genome sequence of the Asian Tiger mosquito, Aedes albopictus, reveals insights into its biology, genetics, and evolution.</title>
        <authorList>
            <person name="Chen X.G."/>
            <person name="Jiang X."/>
            <person name="Gu J."/>
            <person name="Xu M."/>
            <person name="Wu Y."/>
            <person name="Deng Y."/>
            <person name="Zhang C."/>
            <person name="Bonizzoni M."/>
            <person name="Dermauw W."/>
            <person name="Vontas J."/>
            <person name="Armbruster P."/>
            <person name="Huang X."/>
            <person name="Yang Y."/>
            <person name="Zhang H."/>
            <person name="He W."/>
            <person name="Peng H."/>
            <person name="Liu Y."/>
            <person name="Wu K."/>
            <person name="Chen J."/>
            <person name="Lirakis M."/>
            <person name="Topalis P."/>
            <person name="Van Leeuwen T."/>
            <person name="Hall A.B."/>
            <person name="Jiang X."/>
            <person name="Thorpe C."/>
            <person name="Mueller R.L."/>
            <person name="Sun C."/>
            <person name="Waterhouse R.M."/>
            <person name="Yan G."/>
            <person name="Tu Z.J."/>
            <person name="Fang X."/>
            <person name="James A.A."/>
        </authorList>
    </citation>
    <scope>NUCLEOTIDE SEQUENCE [LARGE SCALE GENOMIC DNA]</scope>
    <source>
        <strain evidence="4">Foshan</strain>
    </source>
</reference>
<evidence type="ECO:0000313" key="3">
    <source>
        <dbReference type="EnsemblMetazoa" id="AALFPA23_014344.P20849"/>
    </source>
</evidence>
<reference evidence="3" key="2">
    <citation type="submission" date="2025-05" db="UniProtKB">
        <authorList>
            <consortium name="EnsemblMetazoa"/>
        </authorList>
    </citation>
    <scope>IDENTIFICATION</scope>
    <source>
        <strain evidence="3">Foshan</strain>
    </source>
</reference>
<evidence type="ECO:0000256" key="1">
    <source>
        <dbReference type="SAM" id="Coils"/>
    </source>
</evidence>
<dbReference type="RefSeq" id="XP_062704967.1">
    <property type="nucleotide sequence ID" value="XM_062848983.1"/>
</dbReference>
<proteinExistence type="predicted"/>
<dbReference type="GeneID" id="109426717"/>
<feature type="compositionally biased region" description="Basic and acidic residues" evidence="2">
    <location>
        <begin position="506"/>
        <end position="531"/>
    </location>
</feature>